<protein>
    <recommendedName>
        <fullName evidence="1">Helicase C-terminal domain-containing protein</fullName>
    </recommendedName>
</protein>
<evidence type="ECO:0000259" key="1">
    <source>
        <dbReference type="Pfam" id="PF00271"/>
    </source>
</evidence>
<dbReference type="AlphaFoldDB" id="A0A645I5W1"/>
<dbReference type="Gene3D" id="3.40.50.300">
    <property type="entry name" value="P-loop containing nucleotide triphosphate hydrolases"/>
    <property type="match status" value="1"/>
</dbReference>
<comment type="caution">
    <text evidence="2">The sequence shown here is derived from an EMBL/GenBank/DDBJ whole genome shotgun (WGS) entry which is preliminary data.</text>
</comment>
<organism evidence="2">
    <name type="scientific">bioreactor metagenome</name>
    <dbReference type="NCBI Taxonomy" id="1076179"/>
    <lineage>
        <taxon>unclassified sequences</taxon>
        <taxon>metagenomes</taxon>
        <taxon>ecological metagenomes</taxon>
    </lineage>
</organism>
<gene>
    <name evidence="2" type="ORF">SDC9_190411</name>
</gene>
<dbReference type="InterPro" id="IPR027417">
    <property type="entry name" value="P-loop_NTPase"/>
</dbReference>
<reference evidence="2" key="1">
    <citation type="submission" date="2019-08" db="EMBL/GenBank/DDBJ databases">
        <authorList>
            <person name="Kucharzyk K."/>
            <person name="Murdoch R.W."/>
            <person name="Higgins S."/>
            <person name="Loffler F."/>
        </authorList>
    </citation>
    <scope>NUCLEOTIDE SEQUENCE</scope>
</reference>
<accession>A0A645I5W1</accession>
<proteinExistence type="predicted"/>
<dbReference type="InterPro" id="IPR001650">
    <property type="entry name" value="Helicase_C-like"/>
</dbReference>
<sequence length="191" mass="20887">MLQIPDGEITAANAASLSGKLCQMANGAIYTDDGDAITIHDRKLDALEDLIEAANGKPVLVAYWFRHDLTRISERLNKLHIPFSQIDTPESIRRWNTGELPVALVHPASAGHGLNLQSGGSAIIWFGLTWSLELYQQTNARLWRQGQSAETVVIQHIVAKGTIDERILSALSAKDRTQSALIAAVKAELKI</sequence>
<dbReference type="EMBL" id="VSSQ01100858">
    <property type="protein sequence ID" value="MPN42853.1"/>
    <property type="molecule type" value="Genomic_DNA"/>
</dbReference>
<name>A0A645I5W1_9ZZZZ</name>
<dbReference type="Pfam" id="PF00271">
    <property type="entry name" value="Helicase_C"/>
    <property type="match status" value="1"/>
</dbReference>
<dbReference type="SUPFAM" id="SSF52540">
    <property type="entry name" value="P-loop containing nucleoside triphosphate hydrolases"/>
    <property type="match status" value="1"/>
</dbReference>
<feature type="domain" description="Helicase C-terminal" evidence="1">
    <location>
        <begin position="43"/>
        <end position="146"/>
    </location>
</feature>
<evidence type="ECO:0000313" key="2">
    <source>
        <dbReference type="EMBL" id="MPN42853.1"/>
    </source>
</evidence>